<keyword evidence="2" id="KW-1185">Reference proteome</keyword>
<gene>
    <name evidence="1" type="ORF">NCR95_05705</name>
</gene>
<name>A0ABT0TUR2_9HELI</name>
<evidence type="ECO:0000313" key="1">
    <source>
        <dbReference type="EMBL" id="MCL9819661.1"/>
    </source>
</evidence>
<dbReference type="RefSeq" id="WP_250604421.1">
    <property type="nucleotide sequence ID" value="NZ_JAMOKX010000004.1"/>
</dbReference>
<dbReference type="EMBL" id="JAMOKX010000004">
    <property type="protein sequence ID" value="MCL9819661.1"/>
    <property type="molecule type" value="Genomic_DNA"/>
</dbReference>
<dbReference type="Proteomes" id="UP001057522">
    <property type="component" value="Unassembled WGS sequence"/>
</dbReference>
<accession>A0ABT0TUR2</accession>
<organism evidence="1 2">
    <name type="scientific">Helicobacter colisuis</name>
    <dbReference type="NCBI Taxonomy" id="2949739"/>
    <lineage>
        <taxon>Bacteria</taxon>
        <taxon>Pseudomonadati</taxon>
        <taxon>Campylobacterota</taxon>
        <taxon>Epsilonproteobacteria</taxon>
        <taxon>Campylobacterales</taxon>
        <taxon>Helicobacteraceae</taxon>
        <taxon>Helicobacter</taxon>
    </lineage>
</organism>
<proteinExistence type="predicted"/>
<evidence type="ECO:0000313" key="2">
    <source>
        <dbReference type="Proteomes" id="UP001057522"/>
    </source>
</evidence>
<protein>
    <submittedName>
        <fullName evidence="1">Uncharacterized protein</fullName>
    </submittedName>
</protein>
<sequence length="132" mass="14979">MTKLKVKFDTALQELEFKDIVLNRSPNNAQGLNTSDSLSINPYLFLDFTIEDTIHSNSKCVLVVSLNQYFLDWNGSLKPLCANGAREIEAFEVEVQVVESCGDWRSDIKIVYAYLTEVVLGIRNVFRDKLKG</sequence>
<comment type="caution">
    <text evidence="1">The sequence shown here is derived from an EMBL/GenBank/DDBJ whole genome shotgun (WGS) entry which is preliminary data.</text>
</comment>
<reference evidence="1" key="1">
    <citation type="submission" date="2022-06" db="EMBL/GenBank/DDBJ databases">
        <title>Helicobacter colisuis sp. nov.</title>
        <authorList>
            <person name="Papic B."/>
            <person name="Gruntar I."/>
        </authorList>
    </citation>
    <scope>NUCLEOTIDE SEQUENCE</scope>
    <source>
        <strain evidence="1">11154-15</strain>
    </source>
</reference>